<comment type="subcellular location">
    <subcellularLocation>
        <location evidence="1">Cell membrane</location>
    </subcellularLocation>
</comment>
<evidence type="ECO:0000313" key="4">
    <source>
        <dbReference type="EMBL" id="KAJ9175634.1"/>
    </source>
</evidence>
<evidence type="ECO:0000256" key="1">
    <source>
        <dbReference type="ARBA" id="ARBA00004236"/>
    </source>
</evidence>
<dbReference type="EMBL" id="JARPOI010000008">
    <property type="protein sequence ID" value="KAJ9175634.1"/>
    <property type="molecule type" value="Genomic_DNA"/>
</dbReference>
<dbReference type="Gene3D" id="3.30.200.20">
    <property type="entry name" value="Phosphorylase Kinase, domain 1"/>
    <property type="match status" value="1"/>
</dbReference>
<feature type="domain" description="Protein kinase" evidence="3">
    <location>
        <begin position="71"/>
        <end position="356"/>
    </location>
</feature>
<name>A0ABQ9M5V6_HEVBR</name>
<evidence type="ECO:0000259" key="3">
    <source>
        <dbReference type="PROSITE" id="PS50011"/>
    </source>
</evidence>
<keyword evidence="2" id="KW-1003">Cell membrane</keyword>
<dbReference type="InterPro" id="IPR000719">
    <property type="entry name" value="Prot_kinase_dom"/>
</dbReference>
<sequence length="368" mass="41507">MGSCLSTLETALRQGVNPTYPGNVWSDASRSSSEVSSVAVPLDPQTKGEILQSPNLRRFCFSELKTATRNFCPYYLLAEGNFGYVFKAWIDEHSLEAAGSETGMPIAVKKLKQKGCQGQQEWLAEIKYLGQLIHPNLVKLIGYCLEDDQRLLIYEFMSCGSLENYIFRRSPDIQPLSWNLRMKVAFGAAKCLTFLHDEAQVIYRDLKTSDILLDWSCNAKLSDLGLARDGPIDSKSHVTTRVLGTEGYAAPEYIETGHLTAKSDVYSFGVVFLEMLSGRRVIDRTRPSTERNLVEWARPYLSSRRNGFQVLDARIEGQYTFGAMRKAFGLALQCLSTEPEFRPNMKQVIKTLEQLYDSSDNSCIRRVL</sequence>
<dbReference type="InterPro" id="IPR050823">
    <property type="entry name" value="Plant_Ser_Thr_Prot_Kinase"/>
</dbReference>
<dbReference type="SUPFAM" id="SSF56112">
    <property type="entry name" value="Protein kinase-like (PK-like)"/>
    <property type="match status" value="1"/>
</dbReference>
<dbReference type="Proteomes" id="UP001174677">
    <property type="component" value="Chromosome 8"/>
</dbReference>
<proteinExistence type="predicted"/>
<keyword evidence="2" id="KW-0472">Membrane</keyword>
<dbReference type="Gene3D" id="1.10.510.10">
    <property type="entry name" value="Transferase(Phosphotransferase) domain 1"/>
    <property type="match status" value="1"/>
</dbReference>
<dbReference type="PANTHER" id="PTHR45621">
    <property type="entry name" value="OS01G0588500 PROTEIN-RELATED"/>
    <property type="match status" value="1"/>
</dbReference>
<protein>
    <recommendedName>
        <fullName evidence="3">Protein kinase domain-containing protein</fullName>
    </recommendedName>
</protein>
<gene>
    <name evidence="4" type="ORF">P3X46_014172</name>
</gene>
<comment type="caution">
    <text evidence="4">The sequence shown here is derived from an EMBL/GenBank/DDBJ whole genome shotgun (WGS) entry which is preliminary data.</text>
</comment>
<keyword evidence="5" id="KW-1185">Reference proteome</keyword>
<dbReference type="PROSITE" id="PS50011">
    <property type="entry name" value="PROTEIN_KINASE_DOM"/>
    <property type="match status" value="1"/>
</dbReference>
<dbReference type="InterPro" id="IPR011009">
    <property type="entry name" value="Kinase-like_dom_sf"/>
</dbReference>
<dbReference type="Pfam" id="PF07714">
    <property type="entry name" value="PK_Tyr_Ser-Thr"/>
    <property type="match status" value="1"/>
</dbReference>
<reference evidence="4 5" key="1">
    <citation type="journal article" date="2023" name="Plant Biotechnol. J.">
        <title>Chromosome-level wild Hevea brasiliensis genome provides new tools for genomic-assisted breeding and valuable loci to elevate rubber yield.</title>
        <authorList>
            <person name="Cheng H."/>
            <person name="Song X."/>
            <person name="Hu Y."/>
            <person name="Wu T."/>
            <person name="Yang Q."/>
            <person name="An Z."/>
            <person name="Feng S."/>
            <person name="Deng Z."/>
            <person name="Wu W."/>
            <person name="Zeng X."/>
            <person name="Tu M."/>
            <person name="Wang X."/>
            <person name="Huang H."/>
        </authorList>
    </citation>
    <scope>NUCLEOTIDE SEQUENCE [LARGE SCALE GENOMIC DNA]</scope>
    <source>
        <strain evidence="4">MT/VB/25A 57/8</strain>
    </source>
</reference>
<evidence type="ECO:0000313" key="5">
    <source>
        <dbReference type="Proteomes" id="UP001174677"/>
    </source>
</evidence>
<evidence type="ECO:0000256" key="2">
    <source>
        <dbReference type="ARBA" id="ARBA00022475"/>
    </source>
</evidence>
<dbReference type="InterPro" id="IPR001245">
    <property type="entry name" value="Ser-Thr/Tyr_kinase_cat_dom"/>
</dbReference>
<organism evidence="4 5">
    <name type="scientific">Hevea brasiliensis</name>
    <name type="common">Para rubber tree</name>
    <name type="synonym">Siphonia brasiliensis</name>
    <dbReference type="NCBI Taxonomy" id="3981"/>
    <lineage>
        <taxon>Eukaryota</taxon>
        <taxon>Viridiplantae</taxon>
        <taxon>Streptophyta</taxon>
        <taxon>Embryophyta</taxon>
        <taxon>Tracheophyta</taxon>
        <taxon>Spermatophyta</taxon>
        <taxon>Magnoliopsida</taxon>
        <taxon>eudicotyledons</taxon>
        <taxon>Gunneridae</taxon>
        <taxon>Pentapetalae</taxon>
        <taxon>rosids</taxon>
        <taxon>fabids</taxon>
        <taxon>Malpighiales</taxon>
        <taxon>Euphorbiaceae</taxon>
        <taxon>Crotonoideae</taxon>
        <taxon>Micrandreae</taxon>
        <taxon>Hevea</taxon>
    </lineage>
</organism>
<accession>A0ABQ9M5V6</accession>